<protein>
    <submittedName>
        <fullName evidence="2">Uncharacterized protein</fullName>
    </submittedName>
</protein>
<proteinExistence type="predicted"/>
<reference evidence="2 3" key="1">
    <citation type="submission" date="2019-05" db="EMBL/GenBank/DDBJ databases">
        <title>Another draft genome of Portunus trituberculatus and its Hox gene families provides insights of decapod evolution.</title>
        <authorList>
            <person name="Jeong J.-H."/>
            <person name="Song I."/>
            <person name="Kim S."/>
            <person name="Choi T."/>
            <person name="Kim D."/>
            <person name="Ryu S."/>
            <person name="Kim W."/>
        </authorList>
    </citation>
    <scope>NUCLEOTIDE SEQUENCE [LARGE SCALE GENOMIC DNA]</scope>
    <source>
        <tissue evidence="2">Muscle</tissue>
    </source>
</reference>
<dbReference type="Proteomes" id="UP000324222">
    <property type="component" value="Unassembled WGS sequence"/>
</dbReference>
<sequence>MEEGIRGQDGGREGEREAGSAGKGLREEVRAGGERFKWPSHTAVNLPKTSSASCQGLSARLRGGVQGRGRCGLRVRWSYVFSMRRAVGHDCTLKPYSCTQERQPTIYLKLRGTELACPVVIPGKALQARLASSLMCRRYPPCLGLASPAFL</sequence>
<name>A0A5B7EUX1_PORTR</name>
<dbReference type="EMBL" id="VSRR010004081">
    <property type="protein sequence ID" value="MPC38491.1"/>
    <property type="molecule type" value="Genomic_DNA"/>
</dbReference>
<accession>A0A5B7EUX1</accession>
<comment type="caution">
    <text evidence="2">The sequence shown here is derived from an EMBL/GenBank/DDBJ whole genome shotgun (WGS) entry which is preliminary data.</text>
</comment>
<evidence type="ECO:0000313" key="2">
    <source>
        <dbReference type="EMBL" id="MPC38491.1"/>
    </source>
</evidence>
<gene>
    <name evidence="2" type="ORF">E2C01_031998</name>
</gene>
<evidence type="ECO:0000313" key="3">
    <source>
        <dbReference type="Proteomes" id="UP000324222"/>
    </source>
</evidence>
<keyword evidence="3" id="KW-1185">Reference proteome</keyword>
<evidence type="ECO:0000256" key="1">
    <source>
        <dbReference type="SAM" id="MobiDB-lite"/>
    </source>
</evidence>
<feature type="region of interest" description="Disordered" evidence="1">
    <location>
        <begin position="1"/>
        <end position="26"/>
    </location>
</feature>
<dbReference type="AlphaFoldDB" id="A0A5B7EUX1"/>
<organism evidence="2 3">
    <name type="scientific">Portunus trituberculatus</name>
    <name type="common">Swimming crab</name>
    <name type="synonym">Neptunus trituberculatus</name>
    <dbReference type="NCBI Taxonomy" id="210409"/>
    <lineage>
        <taxon>Eukaryota</taxon>
        <taxon>Metazoa</taxon>
        <taxon>Ecdysozoa</taxon>
        <taxon>Arthropoda</taxon>
        <taxon>Crustacea</taxon>
        <taxon>Multicrustacea</taxon>
        <taxon>Malacostraca</taxon>
        <taxon>Eumalacostraca</taxon>
        <taxon>Eucarida</taxon>
        <taxon>Decapoda</taxon>
        <taxon>Pleocyemata</taxon>
        <taxon>Brachyura</taxon>
        <taxon>Eubrachyura</taxon>
        <taxon>Portunoidea</taxon>
        <taxon>Portunidae</taxon>
        <taxon>Portuninae</taxon>
        <taxon>Portunus</taxon>
    </lineage>
</organism>